<proteinExistence type="predicted"/>
<keyword evidence="1" id="KW-0472">Membrane</keyword>
<evidence type="ECO:0000313" key="3">
    <source>
        <dbReference type="Proteomes" id="UP001304300"/>
    </source>
</evidence>
<dbReference type="RefSeq" id="WP_317834740.1">
    <property type="nucleotide sequence ID" value="NZ_CP136920.1"/>
</dbReference>
<dbReference type="KEGG" id="puo:RZN69_03980"/>
<feature type="transmembrane region" description="Helical" evidence="1">
    <location>
        <begin position="680"/>
        <end position="698"/>
    </location>
</feature>
<name>A0AAQ3LB92_9BACT</name>
<dbReference type="Proteomes" id="UP001304300">
    <property type="component" value="Chromosome"/>
</dbReference>
<keyword evidence="3" id="KW-1185">Reference proteome</keyword>
<keyword evidence="1" id="KW-1133">Transmembrane helix</keyword>
<evidence type="ECO:0000313" key="2">
    <source>
        <dbReference type="EMBL" id="WOO42236.1"/>
    </source>
</evidence>
<evidence type="ECO:0008006" key="4">
    <source>
        <dbReference type="Google" id="ProtNLM"/>
    </source>
</evidence>
<evidence type="ECO:0000256" key="1">
    <source>
        <dbReference type="SAM" id="Phobius"/>
    </source>
</evidence>
<dbReference type="EMBL" id="CP136920">
    <property type="protein sequence ID" value="WOO42236.1"/>
    <property type="molecule type" value="Genomic_DNA"/>
</dbReference>
<gene>
    <name evidence="2" type="ORF">RZN69_03980</name>
</gene>
<keyword evidence="1" id="KW-0812">Transmembrane</keyword>
<dbReference type="NCBIfam" id="TIGR04393">
    <property type="entry name" value="rpt_T5SS_PEPC"/>
    <property type="match status" value="8"/>
</dbReference>
<accession>A0AAQ3LB92</accession>
<sequence length="703" mass="70593">MSGELSPAEAVWLSGYTGDDTVAIVGISSDGSVEVTNGSTLASDSIVFIGLNGGSTGTVDLTGNGSSWETADYFIVGEYGNGSVDISNGASLTTMSTVLGGQTSGVGEINVTGSGSNLAAISDGSYGGEIYVGYNGVGTLNVYDGATVSAEFLSLAGFATGDALSEGSLTIDGAGSSVEVSDGSILIGDEGIGTMTVQNGGSFSSSYGSIGEYDTGDGYLVVTGSGSTFEITETDTFYVGYEGVGDMEITNGGYVTAAGDVKAGRRSNGSGNILVDGAGSTLDVAGELFIGDSGTAGMQIQNGGYVSQDFAVVGDDEGSYGEVMVSGSGSMWESIGISGYNDILVGEGGTGVVNVLDGGSVASDAAVIGVSETGLGEILISGNGSNWVTDNVLIVGDQGTGSVTISDGGLFDAGIVVIGAQPGSSGEVTVEGNGSELLGRYGILVGADGTGKLTVDEGAVVNSYTDITVGTTGELNVYVDGNNQVNAGATVDGDPDADFTNNGTTTLIASSNLAAGSYQPITATGSISAQDTGILNAVGGTWDDATSTFTVSEIVTSGDASGALGGQRISYGDNLLVAFAEDITDTMFTPTDIGSANPMIDGEDVLEAFDFDTTIVGSTVALTFDVGDGFSLALLRIWHRNGDSDAWEEFVADFVEYVDGKLTFTVTSFSQYGVTAVPEPTTTVAIFGAFCLAISLIIRRRRN</sequence>
<reference evidence="2 3" key="1">
    <citation type="submission" date="2023-10" db="EMBL/GenBank/DDBJ databases">
        <title>Rubellicoccus peritrichatus gen. nov., sp. nov., isolated from an algae of coral reef tank.</title>
        <authorList>
            <person name="Luo J."/>
        </authorList>
    </citation>
    <scope>NUCLEOTIDE SEQUENCE [LARGE SCALE GENOMIC DNA]</scope>
    <source>
        <strain evidence="2 3">CR14</strain>
    </source>
</reference>
<protein>
    <recommendedName>
        <fullName evidence="4">PEP-CTERM protein-sorting domain-containing protein</fullName>
    </recommendedName>
</protein>
<dbReference type="InterPro" id="IPR030895">
    <property type="entry name" value="T5SS_PEPC_rpt"/>
</dbReference>
<organism evidence="2 3">
    <name type="scientific">Rubellicoccus peritrichatus</name>
    <dbReference type="NCBI Taxonomy" id="3080537"/>
    <lineage>
        <taxon>Bacteria</taxon>
        <taxon>Pseudomonadati</taxon>
        <taxon>Verrucomicrobiota</taxon>
        <taxon>Opitutia</taxon>
        <taxon>Puniceicoccales</taxon>
        <taxon>Cerasicoccaceae</taxon>
        <taxon>Rubellicoccus</taxon>
    </lineage>
</organism>
<dbReference type="AlphaFoldDB" id="A0AAQ3LB92"/>